<organism evidence="2 3">
    <name type="scientific">Ilex paraguariensis</name>
    <name type="common">yerba mate</name>
    <dbReference type="NCBI Taxonomy" id="185542"/>
    <lineage>
        <taxon>Eukaryota</taxon>
        <taxon>Viridiplantae</taxon>
        <taxon>Streptophyta</taxon>
        <taxon>Embryophyta</taxon>
        <taxon>Tracheophyta</taxon>
        <taxon>Spermatophyta</taxon>
        <taxon>Magnoliopsida</taxon>
        <taxon>eudicotyledons</taxon>
        <taxon>Gunneridae</taxon>
        <taxon>Pentapetalae</taxon>
        <taxon>asterids</taxon>
        <taxon>campanulids</taxon>
        <taxon>Aquifoliales</taxon>
        <taxon>Aquifoliaceae</taxon>
        <taxon>Ilex</taxon>
    </lineage>
</organism>
<dbReference type="AlphaFoldDB" id="A0ABC8SZ47"/>
<reference evidence="2 3" key="1">
    <citation type="submission" date="2024-02" db="EMBL/GenBank/DDBJ databases">
        <authorList>
            <person name="Vignale AGUSTIN F."/>
            <person name="Sosa J E."/>
            <person name="Modenutti C."/>
        </authorList>
    </citation>
    <scope>NUCLEOTIDE SEQUENCE [LARGE SCALE GENOMIC DNA]</scope>
</reference>
<feature type="compositionally biased region" description="Low complexity" evidence="1">
    <location>
        <begin position="56"/>
        <end position="70"/>
    </location>
</feature>
<accession>A0ABC8SZ47</accession>
<sequence>MKMAYKAAAAASSSSFMIICYLFVIWLIFNQPVMSARILASTPSNKPSKIGVHGNPSPISHSSTGQSSPTSVAVANASFAGSMTVYSNECIREAKRGHPCLVNSPPPPTLTMNGSAGMNVTAPSCTSKPC</sequence>
<evidence type="ECO:0000313" key="2">
    <source>
        <dbReference type="EMBL" id="CAK9162456.1"/>
    </source>
</evidence>
<keyword evidence="3" id="KW-1185">Reference proteome</keyword>
<feature type="region of interest" description="Disordered" evidence="1">
    <location>
        <begin position="43"/>
        <end position="70"/>
    </location>
</feature>
<name>A0ABC8SZ47_9AQUA</name>
<evidence type="ECO:0000256" key="1">
    <source>
        <dbReference type="SAM" id="MobiDB-lite"/>
    </source>
</evidence>
<comment type="caution">
    <text evidence="2">The sequence shown here is derived from an EMBL/GenBank/DDBJ whole genome shotgun (WGS) entry which is preliminary data.</text>
</comment>
<proteinExistence type="predicted"/>
<dbReference type="Proteomes" id="UP001642360">
    <property type="component" value="Unassembled WGS sequence"/>
</dbReference>
<evidence type="ECO:0000313" key="3">
    <source>
        <dbReference type="Proteomes" id="UP001642360"/>
    </source>
</evidence>
<protein>
    <submittedName>
        <fullName evidence="2">Uncharacterized protein</fullName>
    </submittedName>
</protein>
<gene>
    <name evidence="2" type="ORF">ILEXP_LOCUS31324</name>
</gene>
<dbReference type="EMBL" id="CAUOFW020003862">
    <property type="protein sequence ID" value="CAK9162456.1"/>
    <property type="molecule type" value="Genomic_DNA"/>
</dbReference>